<evidence type="ECO:0000313" key="10">
    <source>
        <dbReference type="EMBL" id="XCN72252.1"/>
    </source>
</evidence>
<dbReference type="InterPro" id="IPR036890">
    <property type="entry name" value="HATPase_C_sf"/>
</dbReference>
<gene>
    <name evidence="10" type="ORF">Q3M24_18395</name>
</gene>
<dbReference type="InterPro" id="IPR003594">
    <property type="entry name" value="HATPase_dom"/>
</dbReference>
<dbReference type="InterPro" id="IPR035965">
    <property type="entry name" value="PAS-like_dom_sf"/>
</dbReference>
<keyword evidence="8" id="KW-0472">Membrane</keyword>
<proteinExistence type="predicted"/>
<dbReference type="InterPro" id="IPR013656">
    <property type="entry name" value="PAS_4"/>
</dbReference>
<protein>
    <recommendedName>
        <fullName evidence="2">histidine kinase</fullName>
        <ecNumber evidence="2">2.7.13.3</ecNumber>
    </recommendedName>
</protein>
<feature type="domain" description="PAS" evidence="9">
    <location>
        <begin position="241"/>
        <end position="311"/>
    </location>
</feature>
<reference evidence="10" key="1">
    <citation type="journal article" date="2024" name="Syst. Appl. Microbiol.">
        <title>First single-strain enrichments of Electrothrix cable bacteria, description of E. aestuarii sp. nov. and E. rattekaaiensis sp. nov., and proposal of a cable bacteria taxonomy following the rules of the SeqCode.</title>
        <authorList>
            <person name="Plum-Jensen L.E."/>
            <person name="Schramm A."/>
            <person name="Marshall I.P.G."/>
        </authorList>
    </citation>
    <scope>NUCLEOTIDE SEQUENCE</scope>
    <source>
        <strain evidence="10">Rat1</strain>
    </source>
</reference>
<evidence type="ECO:0000256" key="3">
    <source>
        <dbReference type="ARBA" id="ARBA00022553"/>
    </source>
</evidence>
<dbReference type="GO" id="GO:0004673">
    <property type="term" value="F:protein histidine kinase activity"/>
    <property type="evidence" value="ECO:0007669"/>
    <property type="project" value="UniProtKB-EC"/>
</dbReference>
<dbReference type="EC" id="2.7.13.3" evidence="2"/>
<feature type="transmembrane region" description="Helical" evidence="8">
    <location>
        <begin position="43"/>
        <end position="62"/>
    </location>
</feature>
<dbReference type="PANTHER" id="PTHR41523">
    <property type="entry name" value="TWO-COMPONENT SYSTEM SENSOR PROTEIN"/>
    <property type="match status" value="1"/>
</dbReference>
<dbReference type="CDD" id="cd00130">
    <property type="entry name" value="PAS"/>
    <property type="match status" value="1"/>
</dbReference>
<dbReference type="Pfam" id="PF08448">
    <property type="entry name" value="PAS_4"/>
    <property type="match status" value="1"/>
</dbReference>
<dbReference type="AlphaFoldDB" id="A0AAU8LTS0"/>
<evidence type="ECO:0000256" key="5">
    <source>
        <dbReference type="ARBA" id="ARBA00022741"/>
    </source>
</evidence>
<dbReference type="Gene3D" id="3.30.565.10">
    <property type="entry name" value="Histidine kinase-like ATPase, C-terminal domain"/>
    <property type="match status" value="1"/>
</dbReference>
<dbReference type="KEGG" id="eaj:Q3M24_18395"/>
<dbReference type="InterPro" id="IPR000014">
    <property type="entry name" value="PAS"/>
</dbReference>
<feature type="transmembrane region" description="Helical" evidence="8">
    <location>
        <begin position="68"/>
        <end position="89"/>
    </location>
</feature>
<feature type="transmembrane region" description="Helical" evidence="8">
    <location>
        <begin position="101"/>
        <end position="120"/>
    </location>
</feature>
<dbReference type="SUPFAM" id="SSF55785">
    <property type="entry name" value="PYP-like sensor domain (PAS domain)"/>
    <property type="match status" value="2"/>
</dbReference>
<dbReference type="EMBL" id="CP159373">
    <property type="protein sequence ID" value="XCN72252.1"/>
    <property type="molecule type" value="Genomic_DNA"/>
</dbReference>
<keyword evidence="8" id="KW-0812">Transmembrane</keyword>
<dbReference type="GO" id="GO:0005524">
    <property type="term" value="F:ATP binding"/>
    <property type="evidence" value="ECO:0007669"/>
    <property type="project" value="UniProtKB-KW"/>
</dbReference>
<dbReference type="SMART" id="SM00387">
    <property type="entry name" value="HATPase_c"/>
    <property type="match status" value="1"/>
</dbReference>
<evidence type="ECO:0000256" key="6">
    <source>
        <dbReference type="ARBA" id="ARBA00022777"/>
    </source>
</evidence>
<dbReference type="Pfam" id="PF02518">
    <property type="entry name" value="HATPase_c"/>
    <property type="match status" value="1"/>
</dbReference>
<dbReference type="Pfam" id="PF07568">
    <property type="entry name" value="HisKA_2"/>
    <property type="match status" value="1"/>
</dbReference>
<sequence length="834" mass="94870">MKTWHWPYEPLHALLESLGSFAAITLSLFILIMRRNRKLGRKYLWIASTLMGMGVLDLFHASMHPGNVFIWLHCLAIMLGGPTLALVLLPEHLADAPGSRFLPCATGLSSVFVGTFSFFFPECLPLMLEKEEFTLLADGMNAIGVIGFLLAWFHFCLRDVGEKFRNEKILLANFSLLFAVSALLFDFSTLWGPSWWLMHVVRLIAYLVLLQFFLKIYSQDIGYIRHNQAELKQRTEQLERTQRHLSDIIEYSPTAITLKDVTGKFIVVNRKFSDLFAYSQEELIGKTVTDLFPADAARDQQGEDEKVLQLGEPTEVEEKYCYLTSQKSCHIAKETTTFIVDRFPLRGADNAIYGVGSVMTDISERKRIETERKKLLSENVGRIKELHCLYGLSRLAEQSDSALVDILRDMVELIASSWQYADYAGSRIIIDDLEAVSERFEETQWIQEAPVVLDGEIRGRVQVCYNKEFPDAYEGPFQKAERHLINEISVRLGNIVQKKNADLELRKAYEFTTKIIEEFPVGLSVYNREGKCIANNSCMKKITGFSQDQQLCGNYNEFDYWQETGLCKAAEQSVTENSNICHNFKMEAESGKKNFFKGVFVPFSLHDEQRLLLMIENVTERKEAEAELKSALLEKESLLKEIHHRVKNNMQIVASLMFLQSQMVKNKEAFDILQESQDRIRSMGLVHELLYQSGSLSRVPFKEYLETLISSLQQSYATHDALFEMEAEAIDLPVDTAVPCGLIVNELITNSFKHAFKEKKGPGSEDILIIRLSKDGDVCELSVTDNGPGFSADYDWGSSSTLGLNLIRTLSSQLDAELKFEYQDGLTCLLRFSA</sequence>
<feature type="transmembrane region" description="Helical" evidence="8">
    <location>
        <begin position="169"/>
        <end position="190"/>
    </location>
</feature>
<evidence type="ECO:0000256" key="7">
    <source>
        <dbReference type="ARBA" id="ARBA00022840"/>
    </source>
</evidence>
<keyword evidence="4" id="KW-0808">Transferase</keyword>
<dbReference type="PANTHER" id="PTHR41523:SF8">
    <property type="entry name" value="ETHYLENE RESPONSE SENSOR PROTEIN"/>
    <property type="match status" value="1"/>
</dbReference>
<keyword evidence="8" id="KW-1133">Transmembrane helix</keyword>
<evidence type="ECO:0000256" key="1">
    <source>
        <dbReference type="ARBA" id="ARBA00000085"/>
    </source>
</evidence>
<dbReference type="PROSITE" id="PS50112">
    <property type="entry name" value="PAS"/>
    <property type="match status" value="1"/>
</dbReference>
<feature type="transmembrane region" description="Helical" evidence="8">
    <location>
        <begin position="12"/>
        <end position="31"/>
    </location>
</feature>
<keyword evidence="3" id="KW-0597">Phosphoprotein</keyword>
<dbReference type="NCBIfam" id="TIGR00229">
    <property type="entry name" value="sensory_box"/>
    <property type="match status" value="2"/>
</dbReference>
<keyword evidence="5" id="KW-0547">Nucleotide-binding</keyword>
<keyword evidence="6 10" id="KW-0418">Kinase</keyword>
<keyword evidence="7" id="KW-0067">ATP-binding</keyword>
<dbReference type="Gene3D" id="3.30.450.20">
    <property type="entry name" value="PAS domain"/>
    <property type="match status" value="2"/>
</dbReference>
<evidence type="ECO:0000256" key="8">
    <source>
        <dbReference type="SAM" id="Phobius"/>
    </source>
</evidence>
<dbReference type="SUPFAM" id="SSF55874">
    <property type="entry name" value="ATPase domain of HSP90 chaperone/DNA topoisomerase II/histidine kinase"/>
    <property type="match status" value="1"/>
</dbReference>
<evidence type="ECO:0000259" key="9">
    <source>
        <dbReference type="PROSITE" id="PS50112"/>
    </source>
</evidence>
<dbReference type="SMART" id="SM00091">
    <property type="entry name" value="PAS"/>
    <property type="match status" value="2"/>
</dbReference>
<accession>A0AAU8LTS0</accession>
<dbReference type="InterPro" id="IPR011495">
    <property type="entry name" value="Sig_transdc_His_kin_sub2_dim/P"/>
</dbReference>
<comment type="catalytic activity">
    <reaction evidence="1">
        <text>ATP + protein L-histidine = ADP + protein N-phospho-L-histidine.</text>
        <dbReference type="EC" id="2.7.13.3"/>
    </reaction>
</comment>
<reference evidence="10" key="2">
    <citation type="submission" date="2024-06" db="EMBL/GenBank/DDBJ databases">
        <authorList>
            <person name="Plum-Jensen L.E."/>
            <person name="Schramm A."/>
            <person name="Marshall I.P.G."/>
        </authorList>
    </citation>
    <scope>NUCLEOTIDE SEQUENCE</scope>
    <source>
        <strain evidence="10">Rat1</strain>
    </source>
</reference>
<evidence type="ECO:0000256" key="2">
    <source>
        <dbReference type="ARBA" id="ARBA00012438"/>
    </source>
</evidence>
<evidence type="ECO:0000256" key="4">
    <source>
        <dbReference type="ARBA" id="ARBA00022679"/>
    </source>
</evidence>
<organism evidence="10">
    <name type="scientific">Candidatus Electrothrix aestuarii</name>
    <dbReference type="NCBI Taxonomy" id="3062594"/>
    <lineage>
        <taxon>Bacteria</taxon>
        <taxon>Pseudomonadati</taxon>
        <taxon>Thermodesulfobacteriota</taxon>
        <taxon>Desulfobulbia</taxon>
        <taxon>Desulfobulbales</taxon>
        <taxon>Desulfobulbaceae</taxon>
        <taxon>Candidatus Electrothrix</taxon>
    </lineage>
</organism>
<feature type="transmembrane region" description="Helical" evidence="8">
    <location>
        <begin position="140"/>
        <end position="157"/>
    </location>
</feature>
<name>A0AAU8LTS0_9BACT</name>